<evidence type="ECO:0000313" key="1">
    <source>
        <dbReference type="EMBL" id="KZP19139.1"/>
    </source>
</evidence>
<organism evidence="1 2">
    <name type="scientific">Athelia psychrophila</name>
    <dbReference type="NCBI Taxonomy" id="1759441"/>
    <lineage>
        <taxon>Eukaryota</taxon>
        <taxon>Fungi</taxon>
        <taxon>Dikarya</taxon>
        <taxon>Basidiomycota</taxon>
        <taxon>Agaricomycotina</taxon>
        <taxon>Agaricomycetes</taxon>
        <taxon>Agaricomycetidae</taxon>
        <taxon>Atheliales</taxon>
        <taxon>Atheliaceae</taxon>
        <taxon>Athelia</taxon>
    </lineage>
</organism>
<protein>
    <submittedName>
        <fullName evidence="1">Uncharacterized protein</fullName>
    </submittedName>
</protein>
<keyword evidence="2" id="KW-1185">Reference proteome</keyword>
<accession>A0A166HR38</accession>
<name>A0A166HR38_9AGAM</name>
<gene>
    <name evidence="1" type="ORF">FIBSPDRAFT_744304</name>
</gene>
<proteinExistence type="predicted"/>
<sequence length="215" mass="24128">MGLFRQKIVPRKFIDLMFNETGKYANWELAKQIQVGDYGEVDRETGRFEKYGNIYDDGLILDKTDKDDPIQGNSLINWNISTEAAKQHHFSGTPECNAAGMVGVALAGTWAFSGKRGAVLLMHSPQLWTIPNNKLLNRLVDGKELEGKYIVSEVYACPAVSLYLSHKGKSLCCHRVAFHDILCQMTSRLLSSFMQMPILLSSLSLLERPSAWEAQ</sequence>
<reference evidence="1 2" key="1">
    <citation type="journal article" date="2016" name="Mol. Biol. Evol.">
        <title>Comparative Genomics of Early-Diverging Mushroom-Forming Fungi Provides Insights into the Origins of Lignocellulose Decay Capabilities.</title>
        <authorList>
            <person name="Nagy L.G."/>
            <person name="Riley R."/>
            <person name="Tritt A."/>
            <person name="Adam C."/>
            <person name="Daum C."/>
            <person name="Floudas D."/>
            <person name="Sun H."/>
            <person name="Yadav J.S."/>
            <person name="Pangilinan J."/>
            <person name="Larsson K.H."/>
            <person name="Matsuura K."/>
            <person name="Barry K."/>
            <person name="Labutti K."/>
            <person name="Kuo R."/>
            <person name="Ohm R.A."/>
            <person name="Bhattacharya S.S."/>
            <person name="Shirouzu T."/>
            <person name="Yoshinaga Y."/>
            <person name="Martin F.M."/>
            <person name="Grigoriev I.V."/>
            <person name="Hibbett D.S."/>
        </authorList>
    </citation>
    <scope>NUCLEOTIDE SEQUENCE [LARGE SCALE GENOMIC DNA]</scope>
    <source>
        <strain evidence="1 2">CBS 109695</strain>
    </source>
</reference>
<evidence type="ECO:0000313" key="2">
    <source>
        <dbReference type="Proteomes" id="UP000076532"/>
    </source>
</evidence>
<dbReference type="AlphaFoldDB" id="A0A166HR38"/>
<dbReference type="Proteomes" id="UP000076532">
    <property type="component" value="Unassembled WGS sequence"/>
</dbReference>
<dbReference type="STRING" id="436010.A0A166HR38"/>
<dbReference type="OrthoDB" id="3255261at2759"/>
<dbReference type="EMBL" id="KV417566">
    <property type="protein sequence ID" value="KZP19139.1"/>
    <property type="molecule type" value="Genomic_DNA"/>
</dbReference>